<dbReference type="GeneID" id="101745945"/>
<feature type="chain" id="PRO_5035738302" description="Peptidase M14 domain-containing protein" evidence="12">
    <location>
        <begin position="20"/>
        <end position="451"/>
    </location>
</feature>
<sequence>MSLFYLISFLLFHPNYCATKKYTNYTLYRGVPVNKSHLDFFNSLSEMFDVNFWTPPGSLYKPIDFVLAPGDKKVFLKMAEEYDVYLSTLIADVQRAFDMQRVKSYIRRNLGSFDWNDFYRINDIYNWLKDLKDKYPEFVKVESIGTTYEKRPILAVHVTLPGSKLRSKVIVEGGIHAREWIGPCFVTYMLQQILDSPKSNNSNLKDIALTYEWFFVPVLNPDGYEYTHTNNRLWRKNRNNEYGVDLNRNFDHAFGTVGVSFSHYEETYCGAKAFSEKETIAMSNFVRNHSNHLEYYLAFHSYGQAMILPYANTRAHMENFDTVAAMAKQAADHIALRYNTRYVYGTAYDTVGYVTSGVSGCWVKETFSVPYVLTFELPDRGQYGFALPNEKITPTCIETMDGVLSLLKPRTKIYDKLRHEHRGFDDGQRTKFLDKLVILFNVCLFVIARFD</sequence>
<dbReference type="GO" id="GO:0006508">
    <property type="term" value="P:proteolysis"/>
    <property type="evidence" value="ECO:0007669"/>
    <property type="project" value="UniProtKB-KW"/>
</dbReference>
<keyword evidence="3" id="KW-0121">Carboxypeptidase</keyword>
<evidence type="ECO:0000256" key="3">
    <source>
        <dbReference type="ARBA" id="ARBA00022645"/>
    </source>
</evidence>
<feature type="signal peptide" evidence="12">
    <location>
        <begin position="1"/>
        <end position="19"/>
    </location>
</feature>
<dbReference type="Proteomes" id="UP000005204">
    <property type="component" value="Unassembled WGS sequence"/>
</dbReference>
<proteinExistence type="inferred from homology"/>
<dbReference type="FunFam" id="3.40.630.10:FF:000084">
    <property type="entry name" value="Carboxypeptidase B2"/>
    <property type="match status" value="1"/>
</dbReference>
<dbReference type="Gene3D" id="3.40.630.10">
    <property type="entry name" value="Zn peptidases"/>
    <property type="match status" value="1"/>
</dbReference>
<evidence type="ECO:0000313" key="14">
    <source>
        <dbReference type="EnsemblMetazoa" id="XP_037876268.1"/>
    </source>
</evidence>
<comment type="similarity">
    <text evidence="2 11">Belongs to the peptidase M14 family.</text>
</comment>
<comment type="cofactor">
    <cofactor evidence="1">
        <name>Zn(2+)</name>
        <dbReference type="ChEBI" id="CHEBI:29105"/>
    </cofactor>
</comment>
<dbReference type="InterPro" id="IPR000834">
    <property type="entry name" value="Peptidase_M14"/>
</dbReference>
<evidence type="ECO:0000256" key="9">
    <source>
        <dbReference type="ARBA" id="ARBA00023049"/>
    </source>
</evidence>
<dbReference type="SMART" id="SM00631">
    <property type="entry name" value="Zn_pept"/>
    <property type="match status" value="1"/>
</dbReference>
<keyword evidence="10" id="KW-1015">Disulfide bond</keyword>
<keyword evidence="5" id="KW-0479">Metal-binding</keyword>
<evidence type="ECO:0000256" key="8">
    <source>
        <dbReference type="ARBA" id="ARBA00022833"/>
    </source>
</evidence>
<dbReference type="SUPFAM" id="SSF54897">
    <property type="entry name" value="Protease propeptides/inhibitors"/>
    <property type="match status" value="1"/>
</dbReference>
<dbReference type="PANTHER" id="PTHR11705:SF153">
    <property type="entry name" value="ZINC CARBOXYPEPTIDASE A 1-LIKE PROTEIN"/>
    <property type="match status" value="1"/>
</dbReference>
<dbReference type="PANTHER" id="PTHR11705">
    <property type="entry name" value="PROTEASE FAMILY M14 CARBOXYPEPTIDASE A,B"/>
    <property type="match status" value="1"/>
</dbReference>
<reference evidence="14" key="2">
    <citation type="submission" date="2022-06" db="UniProtKB">
        <authorList>
            <consortium name="EnsemblMetazoa"/>
        </authorList>
    </citation>
    <scope>IDENTIFICATION</scope>
    <source>
        <strain evidence="14">p50T (Dazao)</strain>
    </source>
</reference>
<dbReference type="RefSeq" id="XP_037876268.1">
    <property type="nucleotide sequence ID" value="XM_038020340.2"/>
</dbReference>
<dbReference type="Gene3D" id="3.30.70.340">
    <property type="entry name" value="Metallocarboxypeptidase-like"/>
    <property type="match status" value="1"/>
</dbReference>
<organism evidence="14 15">
    <name type="scientific">Bombyx mori</name>
    <name type="common">Silk moth</name>
    <dbReference type="NCBI Taxonomy" id="7091"/>
    <lineage>
        <taxon>Eukaryota</taxon>
        <taxon>Metazoa</taxon>
        <taxon>Ecdysozoa</taxon>
        <taxon>Arthropoda</taxon>
        <taxon>Hexapoda</taxon>
        <taxon>Insecta</taxon>
        <taxon>Pterygota</taxon>
        <taxon>Neoptera</taxon>
        <taxon>Endopterygota</taxon>
        <taxon>Lepidoptera</taxon>
        <taxon>Glossata</taxon>
        <taxon>Ditrysia</taxon>
        <taxon>Bombycoidea</taxon>
        <taxon>Bombycidae</taxon>
        <taxon>Bombycinae</taxon>
        <taxon>Bombyx</taxon>
    </lineage>
</organism>
<evidence type="ECO:0000256" key="11">
    <source>
        <dbReference type="PROSITE-ProRule" id="PRU01379"/>
    </source>
</evidence>
<evidence type="ECO:0000256" key="2">
    <source>
        <dbReference type="ARBA" id="ARBA00005988"/>
    </source>
</evidence>
<evidence type="ECO:0000256" key="4">
    <source>
        <dbReference type="ARBA" id="ARBA00022670"/>
    </source>
</evidence>
<feature type="domain" description="Peptidase M14" evidence="13">
    <location>
        <begin position="117"/>
        <end position="410"/>
    </location>
</feature>
<evidence type="ECO:0000256" key="7">
    <source>
        <dbReference type="ARBA" id="ARBA00022801"/>
    </source>
</evidence>
<evidence type="ECO:0000256" key="10">
    <source>
        <dbReference type="ARBA" id="ARBA00023157"/>
    </source>
</evidence>
<dbReference type="AlphaFoldDB" id="A0A8R2RBD1"/>
<evidence type="ECO:0000256" key="1">
    <source>
        <dbReference type="ARBA" id="ARBA00001947"/>
    </source>
</evidence>
<dbReference type="InterPro" id="IPR036990">
    <property type="entry name" value="M14A-like_propep"/>
</dbReference>
<dbReference type="SMR" id="A0A8R2RBD1"/>
<dbReference type="Pfam" id="PF00246">
    <property type="entry name" value="Peptidase_M14"/>
    <property type="match status" value="1"/>
</dbReference>
<dbReference type="GO" id="GO:0005615">
    <property type="term" value="C:extracellular space"/>
    <property type="evidence" value="ECO:0007669"/>
    <property type="project" value="TreeGrafter"/>
</dbReference>
<keyword evidence="8" id="KW-0862">Zinc</keyword>
<dbReference type="Pfam" id="PF02244">
    <property type="entry name" value="Propep_M14"/>
    <property type="match status" value="1"/>
</dbReference>
<dbReference type="EnsemblMetazoa" id="XM_038020340.1">
    <property type="protein sequence ID" value="XP_037876268.1"/>
    <property type="gene ID" value="LOC101745945"/>
</dbReference>
<keyword evidence="6 12" id="KW-0732">Signal</keyword>
<dbReference type="PRINTS" id="PR00765">
    <property type="entry name" value="CRBOXYPTASEA"/>
</dbReference>
<keyword evidence="9" id="KW-0482">Metalloprotease</keyword>
<dbReference type="PROSITE" id="PS52035">
    <property type="entry name" value="PEPTIDASE_M14"/>
    <property type="match status" value="1"/>
</dbReference>
<protein>
    <recommendedName>
        <fullName evidence="13">Peptidase M14 domain-containing protein</fullName>
    </recommendedName>
</protein>
<feature type="active site" description="Proton donor/acceptor" evidence="11">
    <location>
        <position position="376"/>
    </location>
</feature>
<evidence type="ECO:0000313" key="15">
    <source>
        <dbReference type="Proteomes" id="UP000005204"/>
    </source>
</evidence>
<keyword evidence="15" id="KW-1185">Reference proteome</keyword>
<dbReference type="InterPro" id="IPR003146">
    <property type="entry name" value="M14A_act_pep"/>
</dbReference>
<evidence type="ECO:0000256" key="6">
    <source>
        <dbReference type="ARBA" id="ARBA00022729"/>
    </source>
</evidence>
<reference evidence="15" key="1">
    <citation type="journal article" date="2008" name="Insect Biochem. Mol. Biol.">
        <title>The genome of a lepidopteran model insect, the silkworm Bombyx mori.</title>
        <authorList>
            <consortium name="International Silkworm Genome Consortium"/>
        </authorList>
    </citation>
    <scope>NUCLEOTIDE SEQUENCE [LARGE SCALE GENOMIC DNA]</scope>
    <source>
        <strain evidence="15">p50T</strain>
    </source>
</reference>
<evidence type="ECO:0000256" key="5">
    <source>
        <dbReference type="ARBA" id="ARBA00022723"/>
    </source>
</evidence>
<keyword evidence="4" id="KW-0645">Protease</keyword>
<evidence type="ECO:0000256" key="12">
    <source>
        <dbReference type="SAM" id="SignalP"/>
    </source>
</evidence>
<dbReference type="KEGG" id="bmor:101745945"/>
<evidence type="ECO:0000259" key="13">
    <source>
        <dbReference type="PROSITE" id="PS52035"/>
    </source>
</evidence>
<dbReference type="GO" id="GO:0004181">
    <property type="term" value="F:metallocarboxypeptidase activity"/>
    <property type="evidence" value="ECO:0007669"/>
    <property type="project" value="InterPro"/>
</dbReference>
<name>A0A8R2RBD1_BOMMO</name>
<accession>A0A8R2RBD1</accession>
<dbReference type="SUPFAM" id="SSF53187">
    <property type="entry name" value="Zn-dependent exopeptidases"/>
    <property type="match status" value="1"/>
</dbReference>
<keyword evidence="7" id="KW-0378">Hydrolase</keyword>
<dbReference type="GO" id="GO:0008270">
    <property type="term" value="F:zinc ion binding"/>
    <property type="evidence" value="ECO:0007669"/>
    <property type="project" value="InterPro"/>
</dbReference>